<proteinExistence type="predicted"/>
<dbReference type="Pfam" id="PF00656">
    <property type="entry name" value="Peptidase_C14"/>
    <property type="match status" value="1"/>
</dbReference>
<gene>
    <name evidence="2" type="ORF">AMJ44_12780</name>
</gene>
<accession>A0A0S7XPQ7</accession>
<feature type="domain" description="Peptidase C14 caspase" evidence="1">
    <location>
        <begin position="611"/>
        <end position="831"/>
    </location>
</feature>
<dbReference type="InterPro" id="IPR011600">
    <property type="entry name" value="Pept_C14_caspase"/>
</dbReference>
<dbReference type="GO" id="GO:0006508">
    <property type="term" value="P:proteolysis"/>
    <property type="evidence" value="ECO:0007669"/>
    <property type="project" value="InterPro"/>
</dbReference>
<dbReference type="InterPro" id="IPR029030">
    <property type="entry name" value="Caspase-like_dom_sf"/>
</dbReference>
<organism evidence="2 3">
    <name type="scientific">candidate division WOR-1 bacterium DG_54_3</name>
    <dbReference type="NCBI Taxonomy" id="1703775"/>
    <lineage>
        <taxon>Bacteria</taxon>
        <taxon>Bacillati</taxon>
        <taxon>Saganbacteria</taxon>
    </lineage>
</organism>
<name>A0A0S7XPQ7_UNCSA</name>
<dbReference type="AlphaFoldDB" id="A0A0S7XPQ7"/>
<comment type="caution">
    <text evidence="2">The sequence shown here is derived from an EMBL/GenBank/DDBJ whole genome shotgun (WGS) entry which is preliminary data.</text>
</comment>
<dbReference type="Gene3D" id="3.40.50.1460">
    <property type="match status" value="1"/>
</dbReference>
<evidence type="ECO:0000313" key="3">
    <source>
        <dbReference type="Proteomes" id="UP000051861"/>
    </source>
</evidence>
<dbReference type="GO" id="GO:0004197">
    <property type="term" value="F:cysteine-type endopeptidase activity"/>
    <property type="evidence" value="ECO:0007669"/>
    <property type="project" value="InterPro"/>
</dbReference>
<reference evidence="2 3" key="1">
    <citation type="journal article" date="2015" name="Microbiome">
        <title>Genomic resolution of linkages in carbon, nitrogen, and sulfur cycling among widespread estuary sediment bacteria.</title>
        <authorList>
            <person name="Baker B.J."/>
            <person name="Lazar C.S."/>
            <person name="Teske A.P."/>
            <person name="Dick G.J."/>
        </authorList>
    </citation>
    <scope>NUCLEOTIDE SEQUENCE [LARGE SCALE GENOMIC DNA]</scope>
    <source>
        <strain evidence="2">DG_54_3</strain>
    </source>
</reference>
<protein>
    <recommendedName>
        <fullName evidence="1">Peptidase C14 caspase domain-containing protein</fullName>
    </recommendedName>
</protein>
<dbReference type="SUPFAM" id="SSF52129">
    <property type="entry name" value="Caspase-like"/>
    <property type="match status" value="1"/>
</dbReference>
<sequence>MKKIRLFLSIIFILCLSKQTFGQDKEKFVWEQKWSIGPSRISIFDLGGFIGTNKDFRYNLLTTRLYYANLGVLTIFTDQLFPYRFAALWKSSERSVLYWGTFGGYLPLYAREYYLFGVNLNFYLFPWRPVLDNPIDFDPPKSFPTKERFPRLAELSLGFDTVCFSAAIGYRFQLGRWELKTFDPNILNYSTRKLRRFDGFYVEASIGLMAAVSSYESKKIRIPDPGVEMTISDSLIVSGEQKVIDLYIKTTGKVNKKHPQNLKLKLNAGTDARNEISFPDSLLIPELPKTNKTQIIHMSIEAAPHITERHTVKVTITGITDYGYTTTAMFNIAIIPKEPPVLQVITQFIDPNKNGLLDVDEDGELEIKIRNLGKVVANNLEINIELKDSAQFAGLLEYEHKLTVDNIKPNVWVSLNTLIKAKRGIPDAKLKFKIDIREGNTGKIFTDALSISTQAFKRPSLQISKINITEVYGDSDQKIENNETIEAKVLITNSGLGVAQDVEALLAIGDRDISFFGEQKHVFGDIEPGQSKSLTFSFIVPNFYSGGEELPINIDLTETWGEFGLSQNLGLTLYKDKSQEETERGIIPYTVKQKLSGESNRWLSNSRSVFVVIGINNYKHTKKLDYAVSDAAAICTLLTERTNFKRYAELYDDQATKKGILSVIDRLTSDGSIDRVIFYFAGHGKTLEGEEEVGFFLPVDGDPDSLFQTAISMKEVAEWAKGLKAKHALFIFDACFSGIISYGERTVNYYLDFLCRNKGRHVITAGTKNDTAREPSDLKHGALTYFLLQALRGKADTSDPKSVITLPELEVYLSDKVANYTKGKQHPEVKSLSEEKGQLFIELKNH</sequence>
<evidence type="ECO:0000259" key="1">
    <source>
        <dbReference type="Pfam" id="PF00656"/>
    </source>
</evidence>
<dbReference type="EMBL" id="LIZX01000181">
    <property type="protein sequence ID" value="KPJ64462.1"/>
    <property type="molecule type" value="Genomic_DNA"/>
</dbReference>
<evidence type="ECO:0000313" key="2">
    <source>
        <dbReference type="EMBL" id="KPJ64462.1"/>
    </source>
</evidence>
<dbReference type="Proteomes" id="UP000051861">
    <property type="component" value="Unassembled WGS sequence"/>
</dbReference>